<dbReference type="PaxDb" id="2903-EOD10771"/>
<sequence>MWARVGARAATDHALTQHIEGGAAKAYEIFNAVFFEPSRKALSSVHRLPGVLVSDAFWAEGAEGPKELAEELVRRATAGDAPTLAEFAAAVAGGGGGGGGGGGASAAAPTASYMMAELPGTQMHVTLVPPRGSATSAAEAAALFAAMRALQPLAGSPVRVVLLRYVLGTWRGETRKIGFWEAGIRGLPDSLHYTPQAALYHVTDSAALIGCAPRDVSDFLARIRAGSLDPEWQVQIFEASAPPPEMAAVVREV</sequence>
<evidence type="ECO:0000313" key="2">
    <source>
        <dbReference type="Proteomes" id="UP000013827"/>
    </source>
</evidence>
<accession>A0A0D3IHN6</accession>
<reference evidence="1" key="2">
    <citation type="submission" date="2024-10" db="UniProtKB">
        <authorList>
            <consortium name="EnsemblProtists"/>
        </authorList>
    </citation>
    <scope>IDENTIFICATION</scope>
</reference>
<dbReference type="KEGG" id="ehx:EMIHUDRAFT_446165"/>
<keyword evidence="2" id="KW-1185">Reference proteome</keyword>
<name>A0A0D3IHN6_EMIH1</name>
<protein>
    <submittedName>
        <fullName evidence="1">Uncharacterized protein</fullName>
    </submittedName>
</protein>
<dbReference type="AlphaFoldDB" id="A0A0D3IHN6"/>
<reference evidence="2" key="1">
    <citation type="journal article" date="2013" name="Nature">
        <title>Pan genome of the phytoplankton Emiliania underpins its global distribution.</title>
        <authorList>
            <person name="Read B.A."/>
            <person name="Kegel J."/>
            <person name="Klute M.J."/>
            <person name="Kuo A."/>
            <person name="Lefebvre S.C."/>
            <person name="Maumus F."/>
            <person name="Mayer C."/>
            <person name="Miller J."/>
            <person name="Monier A."/>
            <person name="Salamov A."/>
            <person name="Young J."/>
            <person name="Aguilar M."/>
            <person name="Claverie J.M."/>
            <person name="Frickenhaus S."/>
            <person name="Gonzalez K."/>
            <person name="Herman E.K."/>
            <person name="Lin Y.C."/>
            <person name="Napier J."/>
            <person name="Ogata H."/>
            <person name="Sarno A.F."/>
            <person name="Shmutz J."/>
            <person name="Schroeder D."/>
            <person name="de Vargas C."/>
            <person name="Verret F."/>
            <person name="von Dassow P."/>
            <person name="Valentin K."/>
            <person name="Van de Peer Y."/>
            <person name="Wheeler G."/>
            <person name="Dacks J.B."/>
            <person name="Delwiche C.F."/>
            <person name="Dyhrman S.T."/>
            <person name="Glockner G."/>
            <person name="John U."/>
            <person name="Richards T."/>
            <person name="Worden A.Z."/>
            <person name="Zhang X."/>
            <person name="Grigoriev I.V."/>
            <person name="Allen A.E."/>
            <person name="Bidle K."/>
            <person name="Borodovsky M."/>
            <person name="Bowler C."/>
            <person name="Brownlee C."/>
            <person name="Cock J.M."/>
            <person name="Elias M."/>
            <person name="Gladyshev V.N."/>
            <person name="Groth M."/>
            <person name="Guda C."/>
            <person name="Hadaegh A."/>
            <person name="Iglesias-Rodriguez M.D."/>
            <person name="Jenkins J."/>
            <person name="Jones B.M."/>
            <person name="Lawson T."/>
            <person name="Leese F."/>
            <person name="Lindquist E."/>
            <person name="Lobanov A."/>
            <person name="Lomsadze A."/>
            <person name="Malik S.B."/>
            <person name="Marsh M.E."/>
            <person name="Mackinder L."/>
            <person name="Mock T."/>
            <person name="Mueller-Roeber B."/>
            <person name="Pagarete A."/>
            <person name="Parker M."/>
            <person name="Probert I."/>
            <person name="Quesneville H."/>
            <person name="Raines C."/>
            <person name="Rensing S.A."/>
            <person name="Riano-Pachon D.M."/>
            <person name="Richier S."/>
            <person name="Rokitta S."/>
            <person name="Shiraiwa Y."/>
            <person name="Soanes D.M."/>
            <person name="van der Giezen M."/>
            <person name="Wahlund T.M."/>
            <person name="Williams B."/>
            <person name="Wilson W."/>
            <person name="Wolfe G."/>
            <person name="Wurch L.L."/>
        </authorList>
    </citation>
    <scope>NUCLEOTIDE SEQUENCE</scope>
</reference>
<proteinExistence type="predicted"/>
<dbReference type="RefSeq" id="XP_005763200.1">
    <property type="nucleotide sequence ID" value="XM_005763143.1"/>
</dbReference>
<dbReference type="HOGENOM" id="CLU_1100208_0_0_1"/>
<evidence type="ECO:0000313" key="1">
    <source>
        <dbReference type="EnsemblProtists" id="EOD10771"/>
    </source>
</evidence>
<dbReference type="EnsemblProtists" id="EOD10771">
    <property type="protein sequence ID" value="EOD10771"/>
    <property type="gene ID" value="EMIHUDRAFT_446165"/>
</dbReference>
<dbReference type="GeneID" id="17256920"/>
<organism evidence="1 2">
    <name type="scientific">Emiliania huxleyi (strain CCMP1516)</name>
    <dbReference type="NCBI Taxonomy" id="280463"/>
    <lineage>
        <taxon>Eukaryota</taxon>
        <taxon>Haptista</taxon>
        <taxon>Haptophyta</taxon>
        <taxon>Prymnesiophyceae</taxon>
        <taxon>Isochrysidales</taxon>
        <taxon>Noelaerhabdaceae</taxon>
        <taxon>Emiliania</taxon>
    </lineage>
</organism>
<dbReference type="Proteomes" id="UP000013827">
    <property type="component" value="Unassembled WGS sequence"/>
</dbReference>